<evidence type="ECO:0000256" key="1">
    <source>
        <dbReference type="SAM" id="MobiDB-lite"/>
    </source>
</evidence>
<organism evidence="2 3">
    <name type="scientific">Hibiscus sabdariffa</name>
    <name type="common">roselle</name>
    <dbReference type="NCBI Taxonomy" id="183260"/>
    <lineage>
        <taxon>Eukaryota</taxon>
        <taxon>Viridiplantae</taxon>
        <taxon>Streptophyta</taxon>
        <taxon>Embryophyta</taxon>
        <taxon>Tracheophyta</taxon>
        <taxon>Spermatophyta</taxon>
        <taxon>Magnoliopsida</taxon>
        <taxon>eudicotyledons</taxon>
        <taxon>Gunneridae</taxon>
        <taxon>Pentapetalae</taxon>
        <taxon>rosids</taxon>
        <taxon>malvids</taxon>
        <taxon>Malvales</taxon>
        <taxon>Malvaceae</taxon>
        <taxon>Malvoideae</taxon>
        <taxon>Hibiscus</taxon>
    </lineage>
</organism>
<evidence type="ECO:0000313" key="3">
    <source>
        <dbReference type="Proteomes" id="UP001396334"/>
    </source>
</evidence>
<proteinExistence type="predicted"/>
<evidence type="ECO:0000313" key="2">
    <source>
        <dbReference type="EMBL" id="KAK8991938.1"/>
    </source>
</evidence>
<comment type="caution">
    <text evidence="2">The sequence shown here is derived from an EMBL/GenBank/DDBJ whole genome shotgun (WGS) entry which is preliminary data.</text>
</comment>
<gene>
    <name evidence="2" type="ORF">V6N11_044831</name>
</gene>
<name>A0ABR2PUA9_9ROSI</name>
<feature type="region of interest" description="Disordered" evidence="1">
    <location>
        <begin position="1"/>
        <end position="25"/>
    </location>
</feature>
<sequence>MVAGDDKGFNSWDEGGSSGGGSDYHRPAVTELVVVRGDGVIHDYQTNNNNVVVYENMTDGGYIVPNPTQGYDMNPVDVYNANPQGHGVNPVERYNGNPILADEDMENPLDFAIPSPNGFGGVDNDILDTLGLGSQGFEGGFF</sequence>
<reference evidence="2 3" key="1">
    <citation type="journal article" date="2024" name="G3 (Bethesda)">
        <title>Genome assembly of Hibiscus sabdariffa L. provides insights into metabolisms of medicinal natural products.</title>
        <authorList>
            <person name="Kim T."/>
        </authorList>
    </citation>
    <scope>NUCLEOTIDE SEQUENCE [LARGE SCALE GENOMIC DNA]</scope>
    <source>
        <strain evidence="2">TK-2024</strain>
        <tissue evidence="2">Old leaves</tissue>
    </source>
</reference>
<protein>
    <submittedName>
        <fullName evidence="2">Uncharacterized protein</fullName>
    </submittedName>
</protein>
<dbReference type="Proteomes" id="UP001396334">
    <property type="component" value="Unassembled WGS sequence"/>
</dbReference>
<accession>A0ABR2PUA9</accession>
<dbReference type="EMBL" id="JBBPBN010000051">
    <property type="protein sequence ID" value="KAK8991938.1"/>
    <property type="molecule type" value="Genomic_DNA"/>
</dbReference>
<keyword evidence="3" id="KW-1185">Reference proteome</keyword>